<dbReference type="Proteomes" id="UP000467700">
    <property type="component" value="Unassembled WGS sequence"/>
</dbReference>
<dbReference type="EMBL" id="CACVBS010000057">
    <property type="protein sequence ID" value="CAA7267056.1"/>
    <property type="molecule type" value="Genomic_DNA"/>
</dbReference>
<sequence length="646" mass="70572">MNPTPSMSGRSSILKNMTKLGLRSGSEPAKIIYYATRGRRDVLSRFGGHSAAKLSYHLSSRAIFATERRYISRSICSKIRCFISQNAPRRISNPSSLAFDADMLRTVGQTGSLTGEPPQIRIGANSEDHTNFNPNVEFAQLIFPAPSATVPYPEAINITVGDGYYATAKFLPPNTHVIWGLNLGQNNITSAFLNAKSLVKAFASPAIKDAGIKLDAIQIGNEADLYMNNGARPRTYNVTQYVKECVLSFVILDSRANHGRTLLASTIEIYPLFEFTAIFIIISTTHTLPISVSLNRPLISSGCHCQMDRVRCECDGSCRPHIEFAHKAMGCGLCWLFAFDDWFLASSHLRPGNIGVRSWFSDIHVCTLLAQSVPVHRFSFIVLISLLDAMLNCLAGLLQDLMTKSTIRGNLSSFTPDIAVVRGKGLDYVLGETNSYSCHGAPGVSNTAGAALWTLDYLLYATQIGISRVFFHEGIGFKYNLIQPATLTRSILDASPLPSPLTPHIQPQYYAAIIAAEAIGSSGTTRAVELIINHSRVAGYAFYEGGVLVRALLINSQAFFMGDTQRESIHVDLGFVSTGANPRVPRTMIVKRLSIPHAEDTTGLTWGGQTYETSDARVSGELRVEEVDVASGLDIQETEVVLLNFD</sequence>
<evidence type="ECO:0000313" key="3">
    <source>
        <dbReference type="Proteomes" id="UP000467700"/>
    </source>
</evidence>
<dbReference type="PANTHER" id="PTHR36183">
    <property type="entry name" value="BETA-GLUCURONIDASE"/>
    <property type="match status" value="1"/>
</dbReference>
<reference evidence="2 3" key="1">
    <citation type="submission" date="2020-01" db="EMBL/GenBank/DDBJ databases">
        <authorList>
            <person name="Gupta K D."/>
        </authorList>
    </citation>
    <scope>NUCLEOTIDE SEQUENCE [LARGE SCALE GENOMIC DNA]</scope>
</reference>
<evidence type="ECO:0000313" key="2">
    <source>
        <dbReference type="EMBL" id="CAA7267056.1"/>
    </source>
</evidence>
<evidence type="ECO:0000259" key="1">
    <source>
        <dbReference type="Pfam" id="PF16862"/>
    </source>
</evidence>
<protein>
    <recommendedName>
        <fullName evidence="1">Beta-glucuronidase C-terminal domain-containing protein</fullName>
    </recommendedName>
</protein>
<accession>A0A8S0WVW6</accession>
<feature type="domain" description="Beta-glucuronidase C-terminal" evidence="1">
    <location>
        <begin position="539"/>
        <end position="642"/>
    </location>
</feature>
<dbReference type="InterPro" id="IPR031728">
    <property type="entry name" value="GlcAase_C"/>
</dbReference>
<organism evidence="2 3">
    <name type="scientific">Cyclocybe aegerita</name>
    <name type="common">Black poplar mushroom</name>
    <name type="synonym">Agrocybe aegerita</name>
    <dbReference type="NCBI Taxonomy" id="1973307"/>
    <lineage>
        <taxon>Eukaryota</taxon>
        <taxon>Fungi</taxon>
        <taxon>Dikarya</taxon>
        <taxon>Basidiomycota</taxon>
        <taxon>Agaricomycotina</taxon>
        <taxon>Agaricomycetes</taxon>
        <taxon>Agaricomycetidae</taxon>
        <taxon>Agaricales</taxon>
        <taxon>Agaricineae</taxon>
        <taxon>Bolbitiaceae</taxon>
        <taxon>Cyclocybe</taxon>
    </lineage>
</organism>
<gene>
    <name evidence="2" type="ORF">AAE3_LOCUS9138</name>
</gene>
<proteinExistence type="predicted"/>
<dbReference type="AlphaFoldDB" id="A0A8S0WVW6"/>
<name>A0A8S0WVW6_CYCAE</name>
<dbReference type="InterPro" id="IPR052974">
    <property type="entry name" value="GH79_Enzymes"/>
</dbReference>
<dbReference type="OrthoDB" id="2796951at2759"/>
<comment type="caution">
    <text evidence="2">The sequence shown here is derived from an EMBL/GenBank/DDBJ whole genome shotgun (WGS) entry which is preliminary data.</text>
</comment>
<dbReference type="PANTHER" id="PTHR36183:SF2">
    <property type="entry name" value="BETA-GLUCURONIDASE C-TERMINAL DOMAIN-CONTAINING PROTEIN"/>
    <property type="match status" value="1"/>
</dbReference>
<dbReference type="Gene3D" id="3.20.20.80">
    <property type="entry name" value="Glycosidases"/>
    <property type="match status" value="2"/>
</dbReference>
<keyword evidence="3" id="KW-1185">Reference proteome</keyword>
<dbReference type="Pfam" id="PF16862">
    <property type="entry name" value="Glyco_hydro_79C"/>
    <property type="match status" value="1"/>
</dbReference>